<dbReference type="InterPro" id="IPR053135">
    <property type="entry name" value="AKR2_Oxidoreductase"/>
</dbReference>
<dbReference type="PANTHER" id="PTHR43312:SF1">
    <property type="entry name" value="NADP-DEPENDENT OXIDOREDUCTASE DOMAIN-CONTAINING PROTEIN"/>
    <property type="match status" value="1"/>
</dbReference>
<gene>
    <name evidence="2" type="ORF">D7X32_26480</name>
</gene>
<dbReference type="GO" id="GO:0016491">
    <property type="term" value="F:oxidoreductase activity"/>
    <property type="evidence" value="ECO:0007669"/>
    <property type="project" value="InterPro"/>
</dbReference>
<dbReference type="CDD" id="cd19100">
    <property type="entry name" value="AKR_unchar"/>
    <property type="match status" value="1"/>
</dbReference>
<evidence type="ECO:0000313" key="3">
    <source>
        <dbReference type="Proteomes" id="UP000268313"/>
    </source>
</evidence>
<dbReference type="InterPro" id="IPR036812">
    <property type="entry name" value="NAD(P)_OxRdtase_dom_sf"/>
</dbReference>
<dbReference type="Proteomes" id="UP000268313">
    <property type="component" value="Unassembled WGS sequence"/>
</dbReference>
<accession>A0A3A8JW67</accession>
<evidence type="ECO:0000259" key="1">
    <source>
        <dbReference type="Pfam" id="PF00248"/>
    </source>
</evidence>
<feature type="domain" description="NADP-dependent oxidoreductase" evidence="1">
    <location>
        <begin position="21"/>
        <end position="206"/>
    </location>
</feature>
<reference evidence="3" key="1">
    <citation type="submission" date="2018-09" db="EMBL/GenBank/DDBJ databases">
        <authorList>
            <person name="Livingstone P.G."/>
            <person name="Whitworth D.E."/>
        </authorList>
    </citation>
    <scope>NUCLEOTIDE SEQUENCE [LARGE SCALE GENOMIC DNA]</scope>
    <source>
        <strain evidence="3">CA043D</strain>
    </source>
</reference>
<keyword evidence="3" id="KW-1185">Reference proteome</keyword>
<dbReference type="InterPro" id="IPR023210">
    <property type="entry name" value="NADP_OxRdtase_dom"/>
</dbReference>
<dbReference type="PRINTS" id="PR00069">
    <property type="entry name" value="ALDKETRDTASE"/>
</dbReference>
<dbReference type="SUPFAM" id="SSF51430">
    <property type="entry name" value="NAD(P)-linked oxidoreductase"/>
    <property type="match status" value="1"/>
</dbReference>
<sequence length="289" mass="30962">MTTELPLRPFGRTGLSIPVVSLGTSRLGHPELSLSTAQGVLESALEGGITYIDAAPHYGNAEAKLKPFLRSHRDKVLIASKVLADRPGRREVIAQLEQSLERTGAGYLDVVHVHSAGDLDFEQVFGRDGMLAGLEEARARGLLRYIGMSAHHRVAHVARIVATEAFDVVMLPLNIIDRHGYDFEEHVLPIAGRSGAAVLAMKVLGGAIPHAGPESTGQLASRSESALRYALGLPGIASAVIGCCNEEQVRAALEVARAYQPLPAPELEEILATGRKLAETLGQRWGPRE</sequence>
<dbReference type="PANTHER" id="PTHR43312">
    <property type="entry name" value="D-THREO-ALDOSE 1-DEHYDROGENASE"/>
    <property type="match status" value="1"/>
</dbReference>
<evidence type="ECO:0000313" key="2">
    <source>
        <dbReference type="EMBL" id="RKG99475.1"/>
    </source>
</evidence>
<dbReference type="Gene3D" id="3.20.20.100">
    <property type="entry name" value="NADP-dependent oxidoreductase domain"/>
    <property type="match status" value="1"/>
</dbReference>
<dbReference type="InterPro" id="IPR020471">
    <property type="entry name" value="AKR"/>
</dbReference>
<dbReference type="AlphaFoldDB" id="A0A3A8JW67"/>
<dbReference type="Pfam" id="PF00248">
    <property type="entry name" value="Aldo_ket_red"/>
    <property type="match status" value="1"/>
</dbReference>
<dbReference type="EMBL" id="RAWE01000113">
    <property type="protein sequence ID" value="RKG99475.1"/>
    <property type="molecule type" value="Genomic_DNA"/>
</dbReference>
<name>A0A3A8JW67_9BACT</name>
<comment type="caution">
    <text evidence="2">The sequence shown here is derived from an EMBL/GenBank/DDBJ whole genome shotgun (WGS) entry which is preliminary data.</text>
</comment>
<proteinExistence type="predicted"/>
<protein>
    <submittedName>
        <fullName evidence="2">Aldo/keto reductase</fullName>
    </submittedName>
</protein>
<organism evidence="2 3">
    <name type="scientific">Corallococcus carmarthensis</name>
    <dbReference type="NCBI Taxonomy" id="2316728"/>
    <lineage>
        <taxon>Bacteria</taxon>
        <taxon>Pseudomonadati</taxon>
        <taxon>Myxococcota</taxon>
        <taxon>Myxococcia</taxon>
        <taxon>Myxococcales</taxon>
        <taxon>Cystobacterineae</taxon>
        <taxon>Myxococcaceae</taxon>
        <taxon>Corallococcus</taxon>
    </lineage>
</organism>